<evidence type="ECO:0000256" key="1">
    <source>
        <dbReference type="ARBA" id="ARBA00004651"/>
    </source>
</evidence>
<keyword evidence="4 6" id="KW-1133">Transmembrane helix</keyword>
<evidence type="ECO:0000256" key="4">
    <source>
        <dbReference type="ARBA" id="ARBA00022989"/>
    </source>
</evidence>
<feature type="transmembrane region" description="Helical" evidence="6">
    <location>
        <begin position="550"/>
        <end position="570"/>
    </location>
</feature>
<dbReference type="Gene3D" id="3.60.15.10">
    <property type="entry name" value="Ribonuclease Z/Hydroxyacylglutathione hydrolase-like"/>
    <property type="match status" value="1"/>
</dbReference>
<evidence type="ECO:0000256" key="2">
    <source>
        <dbReference type="ARBA" id="ARBA00022475"/>
    </source>
</evidence>
<feature type="domain" description="DUF4131" evidence="9">
    <location>
        <begin position="90"/>
        <end position="300"/>
    </location>
</feature>
<dbReference type="GO" id="GO:0030420">
    <property type="term" value="P:establishment of competence for transformation"/>
    <property type="evidence" value="ECO:0007669"/>
    <property type="project" value="InterPro"/>
</dbReference>
<evidence type="ECO:0000256" key="6">
    <source>
        <dbReference type="SAM" id="Phobius"/>
    </source>
</evidence>
<dbReference type="InterPro" id="IPR004477">
    <property type="entry name" value="ComEC_N"/>
</dbReference>
<dbReference type="NCBIfam" id="TIGR00361">
    <property type="entry name" value="ComEC_Rec2"/>
    <property type="match status" value="1"/>
</dbReference>
<evidence type="ECO:0000259" key="9">
    <source>
        <dbReference type="Pfam" id="PF13567"/>
    </source>
</evidence>
<accession>A0A558HXA9</accession>
<dbReference type="PANTHER" id="PTHR30619">
    <property type="entry name" value="DNA INTERNALIZATION/COMPETENCE PROTEIN COMEC/REC2"/>
    <property type="match status" value="1"/>
</dbReference>
<feature type="domain" description="Metallo-beta-lactamase" evidence="7">
    <location>
        <begin position="774"/>
        <end position="932"/>
    </location>
</feature>
<reference evidence="10 11" key="1">
    <citation type="submission" date="2019-07" db="EMBL/GenBank/DDBJ databases">
        <title>Diversity of Bacteria from Kongsfjorden, Arctic.</title>
        <authorList>
            <person name="Yu Y."/>
        </authorList>
    </citation>
    <scope>NUCLEOTIDE SEQUENCE [LARGE SCALE GENOMIC DNA]</scope>
    <source>
        <strain evidence="10 11">SM1923</strain>
    </source>
</reference>
<gene>
    <name evidence="10" type="ORF">FQP86_01475</name>
</gene>
<dbReference type="SUPFAM" id="SSF56281">
    <property type="entry name" value="Metallo-hydrolase/oxidoreductase"/>
    <property type="match status" value="1"/>
</dbReference>
<dbReference type="OrthoDB" id="9761531at2"/>
<dbReference type="Proteomes" id="UP000319941">
    <property type="component" value="Unassembled WGS sequence"/>
</dbReference>
<dbReference type="STRING" id="553385.GCA_000591415_00190"/>
<comment type="caution">
    <text evidence="10">The sequence shown here is derived from an EMBL/GenBank/DDBJ whole genome shotgun (WGS) entry which is preliminary data.</text>
</comment>
<dbReference type="Pfam" id="PF00753">
    <property type="entry name" value="Lactamase_B"/>
    <property type="match status" value="1"/>
</dbReference>
<evidence type="ECO:0000256" key="3">
    <source>
        <dbReference type="ARBA" id="ARBA00022692"/>
    </source>
</evidence>
<feature type="transmembrane region" description="Helical" evidence="6">
    <location>
        <begin position="603"/>
        <end position="625"/>
    </location>
</feature>
<feature type="transmembrane region" description="Helical" evidence="6">
    <location>
        <begin position="386"/>
        <end position="412"/>
    </location>
</feature>
<dbReference type="InterPro" id="IPR052159">
    <property type="entry name" value="Competence_DNA_uptake"/>
</dbReference>
<dbReference type="InterPro" id="IPR025405">
    <property type="entry name" value="DUF4131"/>
</dbReference>
<keyword evidence="5 6" id="KW-0472">Membrane</keyword>
<feature type="transmembrane region" description="Helical" evidence="6">
    <location>
        <begin position="666"/>
        <end position="684"/>
    </location>
</feature>
<evidence type="ECO:0000259" key="8">
    <source>
        <dbReference type="Pfam" id="PF03772"/>
    </source>
</evidence>
<feature type="transmembrane region" description="Helical" evidence="6">
    <location>
        <begin position="491"/>
        <end position="507"/>
    </location>
</feature>
<sequence>MPDGTRHVSPPRVSSGMSEVTLNNSHHLPLFRLSPTCLAQWLIGVMAGLWLSRHGEWAADWQARSTEGLTPDVTLSPDAWLTDTMLLPGLMLSFMLLLSLFSTVRFDVGGSRESFRGRRLRHVLKRCQLNGMRSLGALWLGIMLGLLHQPLLMPEALSREQVWLEGRVAQASQAAPSPRESARMVLKVTSCRPFAPSTANAPDTFRSVTLEKNSSAKLSGKRFACQRLEGQHIQLRRYWPRRAGADHAPERWQVGERWKLVARLVPVSGSSNPGERDAFDRVGWLWREGLVATGYVRHEERAQRLSSPQGLSVLRLRAEQTLWQRCEGNADRSIEDNIERGDEKGAEMIEWATSPCRWLAALTLGRASALTREDWNTLNATGLTHLAVVSGLHVGLMVSLMLLLAFGSLRLLRPADWRFSAAPWWLAFVAAWSFALLAGLAPPALRAALMASVGLWMASGRSGLGVWQVWMLALITVLVLDPLALWRPGTWLSFVAVAVLLLAWQGRARPRGLMGWCLATLRSQWLLSLAMGAALLVWRGQLSLLSLPMNLVMAPLVTLLVVPLGMLGWALAGIEYLLAASGFIPEEMAGISGAGLSGMLWQWLAHGVALGVATLTPIAESYGMWPSWDVSTGLAESWVLAAALVTLLSAWLASGVPGIDANMRRVCSVVAVIWGLALGGTLLMPSSFIEMKSSRPYASRSSHDPALSVTVHDVGQGLAVSLVIGVSSEDALQFLATPSVPRLWRYDLGAGSAYGAPRIASLLPSLSSEGASQGVIISHADEDHAGGVSALSAADIVELWVPDGQRTRLLKKAGGLASVPLKACVAGRKVVLGHVEGKSLMMEVLWPSQGLKTRNDNAHSCVVLIQHGTRPLALLTGDIRQQEERRIIAQLRKRLAGESLPLLIVAHHGSRSSSGDAWLEALSPRHAIISAGRYNPHGHPHDDVVVRLADHAECLWHSGLDGALRWEWSPAGEHLIPARGAAGISAGCLGVKSAD</sequence>
<evidence type="ECO:0000259" key="7">
    <source>
        <dbReference type="Pfam" id="PF00753"/>
    </source>
</evidence>
<dbReference type="InterPro" id="IPR001279">
    <property type="entry name" value="Metallo-B-lactamas"/>
</dbReference>
<dbReference type="InterPro" id="IPR004797">
    <property type="entry name" value="Competence_ComEC/Rec2"/>
</dbReference>
<keyword evidence="3 6" id="KW-0812">Transmembrane</keyword>
<evidence type="ECO:0000256" key="5">
    <source>
        <dbReference type="ARBA" id="ARBA00023136"/>
    </source>
</evidence>
<feature type="domain" description="ComEC/Rec2-related protein" evidence="8">
    <location>
        <begin position="362"/>
        <end position="606"/>
    </location>
</feature>
<dbReference type="AlphaFoldDB" id="A0A558HXA9"/>
<dbReference type="EMBL" id="VNFH01000001">
    <property type="protein sequence ID" value="TVU73770.1"/>
    <property type="molecule type" value="Genomic_DNA"/>
</dbReference>
<keyword evidence="2" id="KW-1003">Cell membrane</keyword>
<feature type="transmembrane region" description="Helical" evidence="6">
    <location>
        <begin position="424"/>
        <end position="445"/>
    </location>
</feature>
<evidence type="ECO:0000313" key="11">
    <source>
        <dbReference type="Proteomes" id="UP000319941"/>
    </source>
</evidence>
<dbReference type="InterPro" id="IPR036866">
    <property type="entry name" value="RibonucZ/Hydroxyglut_hydro"/>
</dbReference>
<dbReference type="NCBIfam" id="TIGR00360">
    <property type="entry name" value="ComEC_N-term"/>
    <property type="match status" value="1"/>
</dbReference>
<comment type="subcellular location">
    <subcellularLocation>
        <location evidence="1">Cell membrane</location>
        <topology evidence="1">Multi-pass membrane protein</topology>
    </subcellularLocation>
</comment>
<dbReference type="PANTHER" id="PTHR30619:SF1">
    <property type="entry name" value="RECOMBINATION PROTEIN 2"/>
    <property type="match status" value="1"/>
</dbReference>
<feature type="transmembrane region" description="Helical" evidence="6">
    <location>
        <begin position="637"/>
        <end position="654"/>
    </location>
</feature>
<feature type="transmembrane region" description="Helical" evidence="6">
    <location>
        <begin position="85"/>
        <end position="108"/>
    </location>
</feature>
<dbReference type="GO" id="GO:0005886">
    <property type="term" value="C:plasma membrane"/>
    <property type="evidence" value="ECO:0007669"/>
    <property type="project" value="UniProtKB-SubCell"/>
</dbReference>
<proteinExistence type="predicted"/>
<dbReference type="Pfam" id="PF13567">
    <property type="entry name" value="DUF4131"/>
    <property type="match status" value="1"/>
</dbReference>
<keyword evidence="11" id="KW-1185">Reference proteome</keyword>
<feature type="transmembrane region" description="Helical" evidence="6">
    <location>
        <begin position="513"/>
        <end position="538"/>
    </location>
</feature>
<feature type="transmembrane region" description="Helical" evidence="6">
    <location>
        <begin position="465"/>
        <end position="484"/>
    </location>
</feature>
<protein>
    <submittedName>
        <fullName evidence="10">DNA internalization-related competence protein ComEC/Rec2</fullName>
    </submittedName>
</protein>
<evidence type="ECO:0000313" key="10">
    <source>
        <dbReference type="EMBL" id="TVU73770.1"/>
    </source>
</evidence>
<organism evidence="10 11">
    <name type="scientific">Cobetia crustatorum</name>
    <dbReference type="NCBI Taxonomy" id="553385"/>
    <lineage>
        <taxon>Bacteria</taxon>
        <taxon>Pseudomonadati</taxon>
        <taxon>Pseudomonadota</taxon>
        <taxon>Gammaproteobacteria</taxon>
        <taxon>Oceanospirillales</taxon>
        <taxon>Halomonadaceae</taxon>
        <taxon>Cobetia</taxon>
    </lineage>
</organism>
<dbReference type="Pfam" id="PF03772">
    <property type="entry name" value="Competence"/>
    <property type="match status" value="1"/>
</dbReference>
<name>A0A558HXA9_9GAMM</name>